<dbReference type="GO" id="GO:0015934">
    <property type="term" value="C:large ribosomal subunit"/>
    <property type="evidence" value="ECO:0007669"/>
    <property type="project" value="InterPro"/>
</dbReference>
<dbReference type="STRING" id="1429043.X474_24120"/>
<evidence type="ECO:0000256" key="3">
    <source>
        <dbReference type="ARBA" id="ARBA00023274"/>
    </source>
</evidence>
<accession>A0A0D2HL62</accession>
<dbReference type="InterPro" id="IPR002677">
    <property type="entry name" value="Ribosomal_bL32"/>
</dbReference>
<dbReference type="InterPro" id="IPR011332">
    <property type="entry name" value="Ribosomal_zn-bd"/>
</dbReference>
<evidence type="ECO:0000313" key="7">
    <source>
        <dbReference type="Proteomes" id="UP000032233"/>
    </source>
</evidence>
<dbReference type="Pfam" id="PF01783">
    <property type="entry name" value="Ribosomal_L32p"/>
    <property type="match status" value="1"/>
</dbReference>
<dbReference type="SUPFAM" id="SSF57829">
    <property type="entry name" value="Zn-binding ribosomal proteins"/>
    <property type="match status" value="1"/>
</dbReference>
<dbReference type="Proteomes" id="UP000032233">
    <property type="component" value="Unassembled WGS sequence"/>
</dbReference>
<dbReference type="Gene3D" id="1.20.5.640">
    <property type="entry name" value="Single helix bin"/>
    <property type="match status" value="1"/>
</dbReference>
<evidence type="ECO:0000256" key="4">
    <source>
        <dbReference type="ARBA" id="ARBA00035178"/>
    </source>
</evidence>
<comment type="similarity">
    <text evidence="1 5">Belongs to the bacterial ribosomal protein bL32 family.</text>
</comment>
<sequence>MAVPKRKQSKANTRMRRAHHAITLPNPVSCPQCGEPKMPHRVCPSCGYYKDRQVVAKED</sequence>
<reference evidence="6 7" key="1">
    <citation type="submission" date="2013-11" db="EMBL/GenBank/DDBJ databases">
        <title>Metagenomic analysis of a methanogenic consortium involved in long chain n-alkane degradation.</title>
        <authorList>
            <person name="Davidova I.A."/>
            <person name="Callaghan A.V."/>
            <person name="Wawrik B."/>
            <person name="Pruitt S."/>
            <person name="Marks C."/>
            <person name="Duncan K.E."/>
            <person name="Suflita J.M."/>
        </authorList>
    </citation>
    <scope>NUCLEOTIDE SEQUENCE [LARGE SCALE GENOMIC DNA]</scope>
    <source>
        <strain evidence="6 7">SPR</strain>
    </source>
</reference>
<protein>
    <recommendedName>
        <fullName evidence="4 5">Large ribosomal subunit protein bL32</fullName>
    </recommendedName>
</protein>
<dbReference type="AlphaFoldDB" id="A0A0D2HL62"/>
<dbReference type="GO" id="GO:0003735">
    <property type="term" value="F:structural constituent of ribosome"/>
    <property type="evidence" value="ECO:0007669"/>
    <property type="project" value="InterPro"/>
</dbReference>
<organism evidence="6 7">
    <name type="scientific">Dethiosulfatarculus sandiegensis</name>
    <dbReference type="NCBI Taxonomy" id="1429043"/>
    <lineage>
        <taxon>Bacteria</taxon>
        <taxon>Pseudomonadati</taxon>
        <taxon>Thermodesulfobacteriota</taxon>
        <taxon>Desulfarculia</taxon>
        <taxon>Desulfarculales</taxon>
        <taxon>Desulfarculaceae</taxon>
        <taxon>Dethiosulfatarculus</taxon>
    </lineage>
</organism>
<dbReference type="EMBL" id="AZAC01000056">
    <property type="protein sequence ID" value="KIX11373.1"/>
    <property type="molecule type" value="Genomic_DNA"/>
</dbReference>
<evidence type="ECO:0000313" key="6">
    <source>
        <dbReference type="EMBL" id="KIX11373.1"/>
    </source>
</evidence>
<evidence type="ECO:0000256" key="2">
    <source>
        <dbReference type="ARBA" id="ARBA00022980"/>
    </source>
</evidence>
<keyword evidence="7" id="KW-1185">Reference proteome</keyword>
<comment type="caution">
    <text evidence="6">The sequence shown here is derived from an EMBL/GenBank/DDBJ whole genome shotgun (WGS) entry which is preliminary data.</text>
</comment>
<dbReference type="PANTHER" id="PTHR35534">
    <property type="entry name" value="50S RIBOSOMAL PROTEIN L32"/>
    <property type="match status" value="1"/>
</dbReference>
<dbReference type="PATRIC" id="fig|1429043.3.peg.5100"/>
<dbReference type="InterPro" id="IPR044957">
    <property type="entry name" value="Ribosomal_bL32_bact"/>
</dbReference>
<dbReference type="OrthoDB" id="9801927at2"/>
<gene>
    <name evidence="5" type="primary">rpmF</name>
    <name evidence="6" type="ORF">X474_24120</name>
</gene>
<keyword evidence="3 5" id="KW-0687">Ribonucleoprotein</keyword>
<dbReference type="InParanoid" id="A0A0D2HL62"/>
<evidence type="ECO:0000256" key="5">
    <source>
        <dbReference type="HAMAP-Rule" id="MF_00340"/>
    </source>
</evidence>
<evidence type="ECO:0000256" key="1">
    <source>
        <dbReference type="ARBA" id="ARBA00008560"/>
    </source>
</evidence>
<proteinExistence type="inferred from homology"/>
<dbReference type="HAMAP" id="MF_00340">
    <property type="entry name" value="Ribosomal_bL32"/>
    <property type="match status" value="1"/>
</dbReference>
<dbReference type="GO" id="GO:0006412">
    <property type="term" value="P:translation"/>
    <property type="evidence" value="ECO:0007669"/>
    <property type="project" value="UniProtKB-UniRule"/>
</dbReference>
<dbReference type="NCBIfam" id="TIGR01031">
    <property type="entry name" value="rpmF_bact"/>
    <property type="match status" value="1"/>
</dbReference>
<name>A0A0D2HL62_9BACT</name>
<keyword evidence="2 5" id="KW-0689">Ribosomal protein</keyword>
<dbReference type="PANTHER" id="PTHR35534:SF1">
    <property type="entry name" value="LARGE RIBOSOMAL SUBUNIT PROTEIN BL32"/>
    <property type="match status" value="1"/>
</dbReference>
<dbReference type="RefSeq" id="WP_044351948.1">
    <property type="nucleotide sequence ID" value="NZ_AZAC01000056.1"/>
</dbReference>